<dbReference type="SUPFAM" id="SSF51445">
    <property type="entry name" value="(Trans)glycosidases"/>
    <property type="match status" value="1"/>
</dbReference>
<dbReference type="RefSeq" id="WP_169666665.1">
    <property type="nucleotide sequence ID" value="NZ_CP076133.1"/>
</dbReference>
<dbReference type="SMART" id="SM00641">
    <property type="entry name" value="Glyco_25"/>
    <property type="match status" value="1"/>
</dbReference>
<keyword evidence="4" id="KW-0472">Membrane</keyword>
<dbReference type="PANTHER" id="PTHR34135:SF2">
    <property type="entry name" value="LYSOZYME"/>
    <property type="match status" value="1"/>
</dbReference>
<accession>A0AAX1NB65</accession>
<dbReference type="EMBL" id="CP076133">
    <property type="protein sequence ID" value="QWG04737.1"/>
    <property type="molecule type" value="Genomic_DNA"/>
</dbReference>
<dbReference type="GO" id="GO:0009253">
    <property type="term" value="P:peptidoglycan catabolic process"/>
    <property type="evidence" value="ECO:0007669"/>
    <property type="project" value="InterPro"/>
</dbReference>
<dbReference type="InterPro" id="IPR002053">
    <property type="entry name" value="Glyco_hydro_25"/>
</dbReference>
<protein>
    <submittedName>
        <fullName evidence="5">Glycoside hydrolase family 25 protein</fullName>
    </submittedName>
</protein>
<reference evidence="5 6" key="1">
    <citation type="submission" date="2021-05" db="EMBL/GenBank/DDBJ databases">
        <title>Comparative genomic studies on the polysaccharide-degrading batcterial strains of the Flammeovirga genus.</title>
        <authorList>
            <person name="Zewei F."/>
            <person name="Zheng Z."/>
            <person name="Yu L."/>
            <person name="Ruyue G."/>
            <person name="Yanhong M."/>
            <person name="Yuanyuan C."/>
            <person name="Jingyan G."/>
            <person name="Wenjun H."/>
        </authorList>
    </citation>
    <scope>NUCLEOTIDE SEQUENCE [LARGE SCALE GENOMIC DNA]</scope>
    <source>
        <strain evidence="5 6">NBRC:100898</strain>
    </source>
</reference>
<evidence type="ECO:0000256" key="4">
    <source>
        <dbReference type="SAM" id="Phobius"/>
    </source>
</evidence>
<dbReference type="PROSITE" id="PS51904">
    <property type="entry name" value="GLYCOSYL_HYDROL_F25_2"/>
    <property type="match status" value="1"/>
</dbReference>
<dbReference type="GO" id="GO:0003796">
    <property type="term" value="F:lysozyme activity"/>
    <property type="evidence" value="ECO:0007669"/>
    <property type="project" value="InterPro"/>
</dbReference>
<dbReference type="Pfam" id="PF01183">
    <property type="entry name" value="Glyco_hydro_25"/>
    <property type="match status" value="1"/>
</dbReference>
<dbReference type="GO" id="GO:0016052">
    <property type="term" value="P:carbohydrate catabolic process"/>
    <property type="evidence" value="ECO:0007669"/>
    <property type="project" value="TreeGrafter"/>
</dbReference>
<gene>
    <name evidence="5" type="ORF">KMW28_27960</name>
</gene>
<sequence length="278" mass="32400">MAEKRKKIFPFSSLVYLTLFLLAIYVYKNPDTKDKVKPYAKISYAYALNLKDLIETPFYKHVSGYSIKLPNKYTVHGIDVSHHQQYIDWSRVSKMHAQGQSIKFAYCKATEGLDHSDRHFSHNKKRSKEHQISFGAYHFFRPKKDGKQQADFFLNTVGDLAPADMVPVVDIEVLDRVSPSTMRKRLKDFLDHVESAIGVKPMIYTGDVFYKDYLKGYFPKYRIWIANYSNGTQSSEKRWTMWQHSQTATVDGIPGKVDMNVFYGNWEQFKKAMLIGFQ</sequence>
<keyword evidence="2 5" id="KW-0378">Hydrolase</keyword>
<feature type="transmembrane region" description="Helical" evidence="4">
    <location>
        <begin position="7"/>
        <end position="27"/>
    </location>
</feature>
<dbReference type="AlphaFoldDB" id="A0AAX1NB65"/>
<dbReference type="InterPro" id="IPR018077">
    <property type="entry name" value="Glyco_hydro_fam25_subgr"/>
</dbReference>
<organism evidence="5 6">
    <name type="scientific">Flammeovirga yaeyamensis</name>
    <dbReference type="NCBI Taxonomy" id="367791"/>
    <lineage>
        <taxon>Bacteria</taxon>
        <taxon>Pseudomonadati</taxon>
        <taxon>Bacteroidota</taxon>
        <taxon>Cytophagia</taxon>
        <taxon>Cytophagales</taxon>
        <taxon>Flammeovirgaceae</taxon>
        <taxon>Flammeovirga</taxon>
    </lineage>
</organism>
<evidence type="ECO:0000256" key="1">
    <source>
        <dbReference type="ARBA" id="ARBA00010646"/>
    </source>
</evidence>
<keyword evidence="3" id="KW-0326">Glycosidase</keyword>
<proteinExistence type="inferred from homology"/>
<evidence type="ECO:0000256" key="3">
    <source>
        <dbReference type="ARBA" id="ARBA00023295"/>
    </source>
</evidence>
<keyword evidence="6" id="KW-1185">Reference proteome</keyword>
<evidence type="ECO:0000313" key="5">
    <source>
        <dbReference type="EMBL" id="QWG04737.1"/>
    </source>
</evidence>
<dbReference type="KEGG" id="fya:KMW28_27960"/>
<evidence type="ECO:0000313" key="6">
    <source>
        <dbReference type="Proteomes" id="UP000678679"/>
    </source>
</evidence>
<comment type="similarity">
    <text evidence="1">Belongs to the glycosyl hydrolase 25 family.</text>
</comment>
<keyword evidence="4" id="KW-1133">Transmembrane helix</keyword>
<evidence type="ECO:0000256" key="2">
    <source>
        <dbReference type="ARBA" id="ARBA00022801"/>
    </source>
</evidence>
<dbReference type="GO" id="GO:0016998">
    <property type="term" value="P:cell wall macromolecule catabolic process"/>
    <property type="evidence" value="ECO:0007669"/>
    <property type="project" value="InterPro"/>
</dbReference>
<dbReference type="Proteomes" id="UP000678679">
    <property type="component" value="Chromosome 2"/>
</dbReference>
<dbReference type="InterPro" id="IPR017853">
    <property type="entry name" value="GH"/>
</dbReference>
<keyword evidence="4" id="KW-0812">Transmembrane</keyword>
<name>A0AAX1NB65_9BACT</name>
<dbReference type="PANTHER" id="PTHR34135">
    <property type="entry name" value="LYSOZYME"/>
    <property type="match status" value="1"/>
</dbReference>
<dbReference type="Gene3D" id="3.20.20.80">
    <property type="entry name" value="Glycosidases"/>
    <property type="match status" value="1"/>
</dbReference>